<dbReference type="EMBL" id="JACVEL010000004">
    <property type="protein sequence ID" value="MBC9812557.1"/>
    <property type="molecule type" value="Genomic_DNA"/>
</dbReference>
<feature type="domain" description="MotA/TolQ/ExbB proton channel" evidence="10">
    <location>
        <begin position="125"/>
        <end position="252"/>
    </location>
</feature>
<comment type="subcellular location">
    <subcellularLocation>
        <location evidence="1">Cell membrane</location>
        <topology evidence="1">Multi-pass membrane protein</topology>
    </subcellularLocation>
    <subcellularLocation>
        <location evidence="8">Membrane</location>
        <topology evidence="8">Multi-pass membrane protein</topology>
    </subcellularLocation>
</comment>
<keyword evidence="4 9" id="KW-0812">Transmembrane</keyword>
<keyword evidence="7 9" id="KW-0472">Membrane</keyword>
<evidence type="ECO:0000256" key="9">
    <source>
        <dbReference type="SAM" id="Phobius"/>
    </source>
</evidence>
<evidence type="ECO:0000259" key="10">
    <source>
        <dbReference type="Pfam" id="PF01618"/>
    </source>
</evidence>
<evidence type="ECO:0000256" key="8">
    <source>
        <dbReference type="RuleBase" id="RU004057"/>
    </source>
</evidence>
<accession>A0A8J6P640</accession>
<feature type="transmembrane region" description="Helical" evidence="9">
    <location>
        <begin position="54"/>
        <end position="80"/>
    </location>
</feature>
<evidence type="ECO:0000256" key="3">
    <source>
        <dbReference type="ARBA" id="ARBA00022475"/>
    </source>
</evidence>
<evidence type="ECO:0000313" key="12">
    <source>
        <dbReference type="Proteomes" id="UP000652681"/>
    </source>
</evidence>
<dbReference type="Pfam" id="PF01618">
    <property type="entry name" value="MotA_ExbB"/>
    <property type="match status" value="1"/>
</dbReference>
<feature type="transmembrane region" description="Helical" evidence="9">
    <location>
        <begin position="12"/>
        <end position="34"/>
    </location>
</feature>
<reference evidence="11" key="1">
    <citation type="submission" date="2020-09" db="EMBL/GenBank/DDBJ databases">
        <title>Taishania pollutisoli gen. nov., sp. nov., Isolated from Tetrabromobisphenol A-Contaminated Soil.</title>
        <authorList>
            <person name="Chen Q."/>
        </authorList>
    </citation>
    <scope>NUCLEOTIDE SEQUENCE</scope>
    <source>
        <strain evidence="11">CZZ-1</strain>
    </source>
</reference>
<dbReference type="RefSeq" id="WP_163489938.1">
    <property type="nucleotide sequence ID" value="NZ_JACVEL010000004.1"/>
</dbReference>
<feature type="transmembrane region" description="Helical" evidence="9">
    <location>
        <begin position="173"/>
        <end position="199"/>
    </location>
</feature>
<proteinExistence type="inferred from homology"/>
<evidence type="ECO:0000313" key="11">
    <source>
        <dbReference type="EMBL" id="MBC9812557.1"/>
    </source>
</evidence>
<name>A0A8J6P640_9FLAO</name>
<evidence type="ECO:0000256" key="5">
    <source>
        <dbReference type="ARBA" id="ARBA00022927"/>
    </source>
</evidence>
<keyword evidence="5 8" id="KW-0653">Protein transport</keyword>
<feature type="transmembrane region" description="Helical" evidence="9">
    <location>
        <begin position="219"/>
        <end position="240"/>
    </location>
</feature>
<dbReference type="AlphaFoldDB" id="A0A8J6P640"/>
<dbReference type="PANTHER" id="PTHR30625:SF15">
    <property type="entry name" value="BIOPOLYMER TRANSPORT PROTEIN EXBB"/>
    <property type="match status" value="1"/>
</dbReference>
<comment type="similarity">
    <text evidence="8">Belongs to the exbB/tolQ family.</text>
</comment>
<organism evidence="11 12">
    <name type="scientific">Taishania pollutisoli</name>
    <dbReference type="NCBI Taxonomy" id="2766479"/>
    <lineage>
        <taxon>Bacteria</taxon>
        <taxon>Pseudomonadati</taxon>
        <taxon>Bacteroidota</taxon>
        <taxon>Flavobacteriia</taxon>
        <taxon>Flavobacteriales</taxon>
        <taxon>Crocinitomicaceae</taxon>
        <taxon>Taishania</taxon>
    </lineage>
</organism>
<dbReference type="PANTHER" id="PTHR30625">
    <property type="entry name" value="PROTEIN TOLQ"/>
    <property type="match status" value="1"/>
</dbReference>
<sequence length="267" mass="28525">MSSRKTAGGFSALVGAIAIVIALVIGIVIYKYILGNPANFIDNNPENEPLQGNYLGIVYKGGFIVPMLIAVNITVLIYMFERFITLSIAKGKGNLNAFVTKLKDLLASGNIEEAKEACETQKGSLANVVAAGLEKYELMANDTTLDKEQKIESIKKELEEATSLELPMLSKNLPVLSTIASISVLVGLIGTVMGMIKSFGAMSHGAPDTAQLAAGISEALINTVLGISGSCLAIIFYNFFNTKVDQMTHSMDEASFTIVQDFSKSVK</sequence>
<dbReference type="GO" id="GO:0017038">
    <property type="term" value="P:protein import"/>
    <property type="evidence" value="ECO:0007669"/>
    <property type="project" value="TreeGrafter"/>
</dbReference>
<comment type="caution">
    <text evidence="11">The sequence shown here is derived from an EMBL/GenBank/DDBJ whole genome shotgun (WGS) entry which is preliminary data.</text>
</comment>
<evidence type="ECO:0000256" key="7">
    <source>
        <dbReference type="ARBA" id="ARBA00023136"/>
    </source>
</evidence>
<evidence type="ECO:0000256" key="4">
    <source>
        <dbReference type="ARBA" id="ARBA00022692"/>
    </source>
</evidence>
<gene>
    <name evidence="11" type="ORF">H9Y05_08755</name>
</gene>
<keyword evidence="3" id="KW-1003">Cell membrane</keyword>
<evidence type="ECO:0000256" key="6">
    <source>
        <dbReference type="ARBA" id="ARBA00022989"/>
    </source>
</evidence>
<dbReference type="Proteomes" id="UP000652681">
    <property type="component" value="Unassembled WGS sequence"/>
</dbReference>
<keyword evidence="2 8" id="KW-0813">Transport</keyword>
<dbReference type="GO" id="GO:0005886">
    <property type="term" value="C:plasma membrane"/>
    <property type="evidence" value="ECO:0007669"/>
    <property type="project" value="UniProtKB-SubCell"/>
</dbReference>
<evidence type="ECO:0000256" key="2">
    <source>
        <dbReference type="ARBA" id="ARBA00022448"/>
    </source>
</evidence>
<keyword evidence="12" id="KW-1185">Reference proteome</keyword>
<protein>
    <submittedName>
        <fullName evidence="11">MotA/TolQ/ExbB proton channel family protein</fullName>
    </submittedName>
</protein>
<evidence type="ECO:0000256" key="1">
    <source>
        <dbReference type="ARBA" id="ARBA00004651"/>
    </source>
</evidence>
<keyword evidence="6 9" id="KW-1133">Transmembrane helix</keyword>
<dbReference type="InterPro" id="IPR002898">
    <property type="entry name" value="MotA_ExbB_proton_chnl"/>
</dbReference>
<dbReference type="InterPro" id="IPR050790">
    <property type="entry name" value="ExbB/TolQ_transport"/>
</dbReference>